<reference evidence="2" key="3">
    <citation type="submission" date="2020-03" db="EMBL/GenBank/DDBJ databases">
        <title>Sequencing and Assembly of Multiple Reported Metal-Biooxidizing Members of the Extremely Thermoacidophilic Archaeal Family Sulfolobaceae.</title>
        <authorList>
            <person name="Counts J.A."/>
            <person name="Kelly R.M."/>
        </authorList>
    </citation>
    <scope>NUCLEOTIDE SEQUENCE [LARGE SCALE GENOMIC DNA]</scope>
    <source>
        <strain evidence="2">HO1-1</strain>
    </source>
</reference>
<keyword evidence="2" id="KW-1185">Reference proteome</keyword>
<dbReference type="AlphaFoldDB" id="A0A2U9IWY8"/>
<dbReference type="RefSeq" id="WP_110369720.1">
    <property type="nucleotide sequence ID" value="NZ_CP029287.2"/>
</dbReference>
<proteinExistence type="predicted"/>
<dbReference type="GeneID" id="36834160"/>
<dbReference type="Pfam" id="PF10061">
    <property type="entry name" value="DUF2299"/>
    <property type="match status" value="1"/>
</dbReference>
<accession>A0A2U9IWY8</accession>
<reference evidence="2" key="2">
    <citation type="submission" date="2020-03" db="EMBL/GenBank/DDBJ databases">
        <title>Complete Genome Sequences of Extremely Thermoacidophilic, Metal-Mobilizing Type-Strain Members of the Archaeal Family Sulfolobaceae: Acidianus brierleyi DSM-1651T, Acidianus sulfidivorans DSM-18786T, Metallosphaera hakonensis DSM-7519T, and Metallosphaera prunae DSM-10039T.</title>
        <authorList>
            <person name="Counts J.A."/>
            <person name="Kelly R.M."/>
        </authorList>
    </citation>
    <scope>NUCLEOTIDE SEQUENCE [LARGE SCALE GENOMIC DNA]</scope>
    <source>
        <strain evidence="2">HO1-1</strain>
    </source>
</reference>
<dbReference type="STRING" id="1293036.GCA_001315825_01490"/>
<evidence type="ECO:0008006" key="3">
    <source>
        <dbReference type="Google" id="ProtNLM"/>
    </source>
</evidence>
<dbReference type="InterPro" id="IPR018747">
    <property type="entry name" value="DUF2299"/>
</dbReference>
<dbReference type="KEGG" id="mhk:DFR87_02420"/>
<protein>
    <recommendedName>
        <fullName evidence="3">DUF2299 domain-containing protein</fullName>
    </recommendedName>
</protein>
<dbReference type="CDD" id="cd17510">
    <property type="entry name" value="T3SC_YbjN-like_2"/>
    <property type="match status" value="1"/>
</dbReference>
<dbReference type="Proteomes" id="UP000247586">
    <property type="component" value="Chromosome"/>
</dbReference>
<dbReference type="OrthoDB" id="37165at2157"/>
<dbReference type="EMBL" id="CP029287">
    <property type="protein sequence ID" value="AWS00494.1"/>
    <property type="molecule type" value="Genomic_DNA"/>
</dbReference>
<evidence type="ECO:0000313" key="1">
    <source>
        <dbReference type="EMBL" id="AWS00494.1"/>
    </source>
</evidence>
<name>A0A2U9IWY8_9CREN</name>
<organism evidence="1 2">
    <name type="scientific">Metallosphaera hakonensis JCM 8857 = DSM 7519</name>
    <dbReference type="NCBI Taxonomy" id="1293036"/>
    <lineage>
        <taxon>Archaea</taxon>
        <taxon>Thermoproteota</taxon>
        <taxon>Thermoprotei</taxon>
        <taxon>Sulfolobales</taxon>
        <taxon>Sulfolobaceae</taxon>
        <taxon>Metallosphaera</taxon>
    </lineage>
</organism>
<sequence>MVTDTEIYSWFKELGMKLEKVTSGGIYFHFTVSPPTGGLPVSIIRTSPDTTYYIVAVILDLDQEKLKSNPTVISAIKKELLKLNVEFFFSPDEKSPRSIQIARILFSEGLTKNEALNTVTLIKNSALLTLELQKGF</sequence>
<evidence type="ECO:0000313" key="2">
    <source>
        <dbReference type="Proteomes" id="UP000247586"/>
    </source>
</evidence>
<dbReference type="Gene3D" id="3.30.1460.10">
    <property type="match status" value="1"/>
</dbReference>
<gene>
    <name evidence="1" type="ORF">DFR87_02420</name>
</gene>
<reference evidence="1 2" key="1">
    <citation type="submission" date="2018-05" db="EMBL/GenBank/DDBJ databases">
        <title>Complete Genome Sequences of Extremely Thermoacidophilic, Metal-Mobilizing Type-Strain Members of the Archaeal Family Sulfolobaceae: Acidianus brierleyi DSM-1651T, Acidianus sulfidivorans DSM-18786T, Metallosphaera hakonensis DSM-7519T, and Metallosphaera prunae DSM-10039T.</title>
        <authorList>
            <person name="Counts J.A."/>
            <person name="Kelly R.M."/>
        </authorList>
    </citation>
    <scope>NUCLEOTIDE SEQUENCE [LARGE SCALE GENOMIC DNA]</scope>
    <source>
        <strain evidence="1 2">HO1-1</strain>
    </source>
</reference>